<keyword evidence="2" id="KW-1185">Reference proteome</keyword>
<evidence type="ECO:0000313" key="2">
    <source>
        <dbReference type="Proteomes" id="UP000758603"/>
    </source>
</evidence>
<dbReference type="GeneID" id="70124940"/>
<proteinExistence type="predicted"/>
<dbReference type="EMBL" id="JAGPXC010000005">
    <property type="protein sequence ID" value="KAH6652663.1"/>
    <property type="molecule type" value="Genomic_DNA"/>
</dbReference>
<name>A0A9P8UIJ0_9PEZI</name>
<dbReference type="RefSeq" id="XP_045956940.1">
    <property type="nucleotide sequence ID" value="XM_046096047.1"/>
</dbReference>
<organism evidence="1 2">
    <name type="scientific">Truncatella angustata</name>
    <dbReference type="NCBI Taxonomy" id="152316"/>
    <lineage>
        <taxon>Eukaryota</taxon>
        <taxon>Fungi</taxon>
        <taxon>Dikarya</taxon>
        <taxon>Ascomycota</taxon>
        <taxon>Pezizomycotina</taxon>
        <taxon>Sordariomycetes</taxon>
        <taxon>Xylariomycetidae</taxon>
        <taxon>Amphisphaeriales</taxon>
        <taxon>Sporocadaceae</taxon>
        <taxon>Truncatella</taxon>
    </lineage>
</organism>
<gene>
    <name evidence="1" type="ORF">BKA67DRAFT_296824</name>
</gene>
<sequence>MHSVFLVTSLFFMSFGPIYTSMLTRLTSRFDKTNGNVRFPHEKFRSSSVRRHLSGFLFGCPLNAKSCGPCSTQLCLRTSFLAQFHFVDIGT</sequence>
<evidence type="ECO:0000313" key="1">
    <source>
        <dbReference type="EMBL" id="KAH6652663.1"/>
    </source>
</evidence>
<reference evidence="1" key="1">
    <citation type="journal article" date="2021" name="Nat. Commun.">
        <title>Genetic determinants of endophytism in the Arabidopsis root mycobiome.</title>
        <authorList>
            <person name="Mesny F."/>
            <person name="Miyauchi S."/>
            <person name="Thiergart T."/>
            <person name="Pickel B."/>
            <person name="Atanasova L."/>
            <person name="Karlsson M."/>
            <person name="Huettel B."/>
            <person name="Barry K.W."/>
            <person name="Haridas S."/>
            <person name="Chen C."/>
            <person name="Bauer D."/>
            <person name="Andreopoulos W."/>
            <person name="Pangilinan J."/>
            <person name="LaButti K."/>
            <person name="Riley R."/>
            <person name="Lipzen A."/>
            <person name="Clum A."/>
            <person name="Drula E."/>
            <person name="Henrissat B."/>
            <person name="Kohler A."/>
            <person name="Grigoriev I.V."/>
            <person name="Martin F.M."/>
            <person name="Hacquard S."/>
        </authorList>
    </citation>
    <scope>NUCLEOTIDE SEQUENCE</scope>
    <source>
        <strain evidence="1">MPI-SDFR-AT-0073</strain>
    </source>
</reference>
<accession>A0A9P8UIJ0</accession>
<dbReference type="AlphaFoldDB" id="A0A9P8UIJ0"/>
<comment type="caution">
    <text evidence="1">The sequence shown here is derived from an EMBL/GenBank/DDBJ whole genome shotgun (WGS) entry which is preliminary data.</text>
</comment>
<dbReference type="Proteomes" id="UP000758603">
    <property type="component" value="Unassembled WGS sequence"/>
</dbReference>
<protein>
    <submittedName>
        <fullName evidence="1">Uncharacterized protein</fullName>
    </submittedName>
</protein>